<dbReference type="Pfam" id="PF00234">
    <property type="entry name" value="Tryp_alpha_amyl"/>
    <property type="match status" value="1"/>
</dbReference>
<evidence type="ECO:0000313" key="8">
    <source>
        <dbReference type="EMBL" id="CAI8596479.1"/>
    </source>
</evidence>
<dbReference type="GO" id="GO:0006869">
    <property type="term" value="P:lipid transport"/>
    <property type="evidence" value="ECO:0007669"/>
    <property type="project" value="InterPro"/>
</dbReference>
<feature type="compositionally biased region" description="Basic and acidic residues" evidence="5">
    <location>
        <begin position="136"/>
        <end position="145"/>
    </location>
</feature>
<evidence type="ECO:0000259" key="7">
    <source>
        <dbReference type="SMART" id="SM00499"/>
    </source>
</evidence>
<organism evidence="8 9">
    <name type="scientific">Vicia faba</name>
    <name type="common">Broad bean</name>
    <name type="synonym">Faba vulgaris</name>
    <dbReference type="NCBI Taxonomy" id="3906"/>
    <lineage>
        <taxon>Eukaryota</taxon>
        <taxon>Viridiplantae</taxon>
        <taxon>Streptophyta</taxon>
        <taxon>Embryophyta</taxon>
        <taxon>Tracheophyta</taxon>
        <taxon>Spermatophyta</taxon>
        <taxon>Magnoliopsida</taxon>
        <taxon>eudicotyledons</taxon>
        <taxon>Gunneridae</taxon>
        <taxon>Pentapetalae</taxon>
        <taxon>rosids</taxon>
        <taxon>fabids</taxon>
        <taxon>Fabales</taxon>
        <taxon>Fabaceae</taxon>
        <taxon>Papilionoideae</taxon>
        <taxon>50 kb inversion clade</taxon>
        <taxon>NPAAA clade</taxon>
        <taxon>Hologalegina</taxon>
        <taxon>IRL clade</taxon>
        <taxon>Fabeae</taxon>
        <taxon>Vicia</taxon>
    </lineage>
</organism>
<evidence type="ECO:0000313" key="9">
    <source>
        <dbReference type="Proteomes" id="UP001157006"/>
    </source>
</evidence>
<keyword evidence="9" id="KW-1185">Reference proteome</keyword>
<evidence type="ECO:0000256" key="5">
    <source>
        <dbReference type="SAM" id="MobiDB-lite"/>
    </source>
</evidence>
<comment type="similarity">
    <text evidence="1 4">Belongs to the plant LTP family.</text>
</comment>
<dbReference type="SMART" id="SM00499">
    <property type="entry name" value="AAI"/>
    <property type="match status" value="1"/>
</dbReference>
<dbReference type="Proteomes" id="UP001157006">
    <property type="component" value="Chromosome 2"/>
</dbReference>
<dbReference type="EMBL" id="OX451737">
    <property type="protein sequence ID" value="CAI8596479.1"/>
    <property type="molecule type" value="Genomic_DNA"/>
</dbReference>
<evidence type="ECO:0000256" key="3">
    <source>
        <dbReference type="ARBA" id="ARBA00023157"/>
    </source>
</evidence>
<keyword evidence="4" id="KW-0813">Transport</keyword>
<name>A0AAV0ZFL3_VICFA</name>
<dbReference type="Gene3D" id="1.10.110.10">
    <property type="entry name" value="Plant lipid-transfer and hydrophobic proteins"/>
    <property type="match status" value="1"/>
</dbReference>
<dbReference type="InterPro" id="IPR000528">
    <property type="entry name" value="Plant_nsLTP"/>
</dbReference>
<sequence length="188" mass="20550">MKMSSQKTIGVMVLCMIMTTLHASEIDDVTCSEAISSMLPCLPFLEGSLPPTPSADCCTGATNLFNKANTTPVKRSVCQCLKDASTKFAYKSDRAAHLPQLCHIQLSFPISASTDCSNQSKNQKIGIPTQHHKYKLAKDPSEKELSQSLEHPSKRTLQPCCNTNQPLTKTPNLKYPVGDLPEVIIART</sequence>
<dbReference type="InterPro" id="IPR016140">
    <property type="entry name" value="Bifunc_inhib/LTP/seed_store"/>
</dbReference>
<reference evidence="8 9" key="1">
    <citation type="submission" date="2023-01" db="EMBL/GenBank/DDBJ databases">
        <authorList>
            <person name="Kreplak J."/>
        </authorList>
    </citation>
    <scope>NUCLEOTIDE SEQUENCE [LARGE SCALE GENOMIC DNA]</scope>
</reference>
<feature type="chain" id="PRO_5043773980" description="Non-specific lipid-transfer protein" evidence="6">
    <location>
        <begin position="24"/>
        <end position="188"/>
    </location>
</feature>
<evidence type="ECO:0000256" key="1">
    <source>
        <dbReference type="ARBA" id="ARBA00009748"/>
    </source>
</evidence>
<feature type="domain" description="Bifunctional inhibitor/plant lipid transfer protein/seed storage helical" evidence="7">
    <location>
        <begin position="31"/>
        <end position="116"/>
    </location>
</feature>
<dbReference type="SUPFAM" id="SSF47699">
    <property type="entry name" value="Bifunctional inhibitor/lipid-transfer protein/seed storage 2S albumin"/>
    <property type="match status" value="1"/>
</dbReference>
<feature type="region of interest" description="Disordered" evidence="5">
    <location>
        <begin position="127"/>
        <end position="161"/>
    </location>
</feature>
<comment type="function">
    <text evidence="4">Plant non-specific lipid-transfer proteins transfer phospholipids as well as galactolipids across membranes. May play a role in wax or cutin deposition in the cell walls of expanding epidermal cells and certain secretory tissues.</text>
</comment>
<evidence type="ECO:0000256" key="4">
    <source>
        <dbReference type="RuleBase" id="RU000628"/>
    </source>
</evidence>
<dbReference type="CDD" id="cd01960">
    <property type="entry name" value="nsLTP1"/>
    <property type="match status" value="1"/>
</dbReference>
<keyword evidence="3" id="KW-1015">Disulfide bond</keyword>
<dbReference type="GO" id="GO:0008289">
    <property type="term" value="F:lipid binding"/>
    <property type="evidence" value="ECO:0007669"/>
    <property type="project" value="UniProtKB-KW"/>
</dbReference>
<protein>
    <recommendedName>
        <fullName evidence="4">Non-specific lipid-transfer protein</fullName>
    </recommendedName>
</protein>
<feature type="compositionally biased region" description="Polar residues" evidence="5">
    <location>
        <begin position="146"/>
        <end position="161"/>
    </location>
</feature>
<evidence type="ECO:0000256" key="6">
    <source>
        <dbReference type="SAM" id="SignalP"/>
    </source>
</evidence>
<dbReference type="PANTHER" id="PTHR33076">
    <property type="entry name" value="NON-SPECIFIC LIPID-TRANSFER PROTEIN 2-RELATED"/>
    <property type="match status" value="1"/>
</dbReference>
<feature type="signal peptide" evidence="6">
    <location>
        <begin position="1"/>
        <end position="23"/>
    </location>
</feature>
<accession>A0AAV0ZFL3</accession>
<gene>
    <name evidence="8" type="ORF">VFH_II037360</name>
</gene>
<dbReference type="PRINTS" id="PR00382">
    <property type="entry name" value="LIPIDTRNSFER"/>
</dbReference>
<proteinExistence type="inferred from homology"/>
<keyword evidence="4" id="KW-0446">Lipid-binding</keyword>
<dbReference type="AlphaFoldDB" id="A0AAV0ZFL3"/>
<evidence type="ECO:0000256" key="2">
    <source>
        <dbReference type="ARBA" id="ARBA00022729"/>
    </source>
</evidence>
<dbReference type="InterPro" id="IPR036312">
    <property type="entry name" value="Bifun_inhib/LTP/seed_sf"/>
</dbReference>
<keyword evidence="2 6" id="KW-0732">Signal</keyword>